<protein>
    <recommendedName>
        <fullName evidence="3">Enoyl reductase (ER) domain-containing protein</fullName>
    </recommendedName>
</protein>
<dbReference type="Pfam" id="PF00107">
    <property type="entry name" value="ADH_zinc_N"/>
    <property type="match status" value="1"/>
</dbReference>
<dbReference type="PANTHER" id="PTHR48106">
    <property type="entry name" value="QUINONE OXIDOREDUCTASE PIG3-RELATED"/>
    <property type="match status" value="1"/>
</dbReference>
<dbReference type="PATRIC" id="fig|1280948.3.peg.904"/>
<dbReference type="SUPFAM" id="SSF51735">
    <property type="entry name" value="NAD(P)-binding Rossmann-fold domains"/>
    <property type="match status" value="1"/>
</dbReference>
<dbReference type="RefSeq" id="WP_035549025.1">
    <property type="nucleotide sequence ID" value="NZ_AWFH01000003.1"/>
</dbReference>
<dbReference type="Proteomes" id="UP000024547">
    <property type="component" value="Unassembled WGS sequence"/>
</dbReference>
<dbReference type="InterPro" id="IPR011032">
    <property type="entry name" value="GroES-like_sf"/>
</dbReference>
<evidence type="ECO:0000259" key="3">
    <source>
        <dbReference type="SMART" id="SM00829"/>
    </source>
</evidence>
<dbReference type="SMART" id="SM00829">
    <property type="entry name" value="PKS_ER"/>
    <property type="match status" value="1"/>
</dbReference>
<evidence type="ECO:0000313" key="4">
    <source>
        <dbReference type="EMBL" id="KCZ64569.1"/>
    </source>
</evidence>
<dbReference type="InterPro" id="IPR014189">
    <property type="entry name" value="Quinone_OxRdtase_PIG3"/>
</dbReference>
<dbReference type="CDD" id="cd05276">
    <property type="entry name" value="p53_inducible_oxidoreductase"/>
    <property type="match status" value="1"/>
</dbReference>
<dbReference type="SUPFAM" id="SSF50129">
    <property type="entry name" value="GroES-like"/>
    <property type="match status" value="1"/>
</dbReference>
<evidence type="ECO:0000313" key="5">
    <source>
        <dbReference type="Proteomes" id="UP000024547"/>
    </source>
</evidence>
<dbReference type="STRING" id="1280948.HY36_13325"/>
<sequence length="325" mass="34667">MATDMMKAVIAEDGQPLTLGDFEKPMLNPGEVLVKVAASGLNRADLVQRRGAYPPPKGASPIMGLEISGTIVDTGEGVSRFKTGDRVAALLAGGGYAEYAAVDEGSLFPVPDGMDMVNAVCFPEALMTVWANVFDRVNLKSGEAFLCHGGTSGIGVMALQMARLAGASKIYATAGSEEKCTLAKELGADRAINYKTEDFETVIKEDGGVDVTLDMVGGDYIQKNISVSKPDGRIINIAYMNGFTAELNFAPVLMKRLTLAATTLRARPVDEKRRIRDAVEKDFWPHVVSGKIRPVLEQAFPVADAEDAQALMAKGGHSGKIVLVW</sequence>
<dbReference type="PANTHER" id="PTHR48106:SF8">
    <property type="entry name" value="OS02G0805600 PROTEIN"/>
    <property type="match status" value="1"/>
</dbReference>
<dbReference type="InterPro" id="IPR036291">
    <property type="entry name" value="NAD(P)-bd_dom_sf"/>
</dbReference>
<gene>
    <name evidence="4" type="ORF">HY36_13325</name>
</gene>
<dbReference type="GO" id="GO:0016651">
    <property type="term" value="F:oxidoreductase activity, acting on NAD(P)H"/>
    <property type="evidence" value="ECO:0007669"/>
    <property type="project" value="TreeGrafter"/>
</dbReference>
<keyword evidence="1" id="KW-0521">NADP</keyword>
<dbReference type="InterPro" id="IPR013149">
    <property type="entry name" value="ADH-like_C"/>
</dbReference>
<feature type="domain" description="Enoyl reductase (ER)" evidence="3">
    <location>
        <begin position="14"/>
        <end position="323"/>
    </location>
</feature>
<proteinExistence type="predicted"/>
<dbReference type="eggNOG" id="COG0604">
    <property type="taxonomic scope" value="Bacteria"/>
</dbReference>
<keyword evidence="2" id="KW-0560">Oxidoreductase</keyword>
<dbReference type="OrthoDB" id="9780520at2"/>
<dbReference type="AlphaFoldDB" id="A0A059E9H4"/>
<evidence type="ECO:0000256" key="1">
    <source>
        <dbReference type="ARBA" id="ARBA00022857"/>
    </source>
</evidence>
<dbReference type="NCBIfam" id="TIGR02824">
    <property type="entry name" value="quinone_pig3"/>
    <property type="match status" value="1"/>
</dbReference>
<reference evidence="4 5" key="1">
    <citation type="journal article" date="2014" name="Antonie Van Leeuwenhoek">
        <title>Hyphomonas beringensis sp. nov. and Hyphomonas chukchiensis sp. nov., isolated from surface seawater of the Bering Sea and Chukchi Sea.</title>
        <authorList>
            <person name="Li C."/>
            <person name="Lai Q."/>
            <person name="Li G."/>
            <person name="Dong C."/>
            <person name="Wang J."/>
            <person name="Liao Y."/>
            <person name="Shao Z."/>
        </authorList>
    </citation>
    <scope>NUCLEOTIDE SEQUENCE [LARGE SCALE GENOMIC DNA]</scope>
    <source>
        <strain evidence="4 5">22II1-22F38</strain>
    </source>
</reference>
<dbReference type="Pfam" id="PF08240">
    <property type="entry name" value="ADH_N"/>
    <property type="match status" value="1"/>
</dbReference>
<dbReference type="Gene3D" id="3.40.50.720">
    <property type="entry name" value="NAD(P)-binding Rossmann-like Domain"/>
    <property type="match status" value="1"/>
</dbReference>
<accession>A0A059E9H4</accession>
<name>A0A059E9H4_9PROT</name>
<organism evidence="4 5">
    <name type="scientific">Hyphomonas atlantica</name>
    <dbReference type="NCBI Taxonomy" id="1280948"/>
    <lineage>
        <taxon>Bacteria</taxon>
        <taxon>Pseudomonadati</taxon>
        <taxon>Pseudomonadota</taxon>
        <taxon>Alphaproteobacteria</taxon>
        <taxon>Hyphomonadales</taxon>
        <taxon>Hyphomonadaceae</taxon>
        <taxon>Hyphomonas</taxon>
    </lineage>
</organism>
<dbReference type="EMBL" id="AWFH01000003">
    <property type="protein sequence ID" value="KCZ64569.1"/>
    <property type="molecule type" value="Genomic_DNA"/>
</dbReference>
<dbReference type="InterPro" id="IPR020843">
    <property type="entry name" value="ER"/>
</dbReference>
<keyword evidence="5" id="KW-1185">Reference proteome</keyword>
<dbReference type="Gene3D" id="3.90.180.10">
    <property type="entry name" value="Medium-chain alcohol dehydrogenases, catalytic domain"/>
    <property type="match status" value="1"/>
</dbReference>
<evidence type="ECO:0000256" key="2">
    <source>
        <dbReference type="ARBA" id="ARBA00023002"/>
    </source>
</evidence>
<dbReference type="InterPro" id="IPR013154">
    <property type="entry name" value="ADH-like_N"/>
</dbReference>
<comment type="caution">
    <text evidence="4">The sequence shown here is derived from an EMBL/GenBank/DDBJ whole genome shotgun (WGS) entry which is preliminary data.</text>
</comment>
<dbReference type="GO" id="GO:0070402">
    <property type="term" value="F:NADPH binding"/>
    <property type="evidence" value="ECO:0007669"/>
    <property type="project" value="TreeGrafter"/>
</dbReference>